<dbReference type="Gene3D" id="1.10.3720.10">
    <property type="entry name" value="MetI-like"/>
    <property type="match status" value="1"/>
</dbReference>
<sequence length="325" mass="35846">MIMSGAVAEASAPGQVIVKGRRSSLTRSRIRAAWLFVAPSLVVVALIAGWPLARTIWFSFTDASLNSLSEYEFIGLENYLANYDGEWFGILTEPDWWHSVWNTLWFTLVSVSLETVLGMVVALILNAAFPGRGLMRAVILIPWAIPTIVSAKMWNWMLHDQFGVINDLLLRIGLIAAPVPWTANADTALWAAVMVDVWKHTSFMALLILAALQMLPQDIYEAAKVDGVSPIRVFFRVTLPLIKSALLVAVIFRSLDAMRVFDLIYVLTSNAKETASMSVYARQQLVDFQEVGLGSAAATLIFLIIALVVVITLAAGRVRLGEDPR</sequence>
<feature type="transmembrane region" description="Helical" evidence="7">
    <location>
        <begin position="188"/>
        <end position="212"/>
    </location>
</feature>
<accession>A0ABY5RL09</accession>
<protein>
    <submittedName>
        <fullName evidence="9">Sugar ABC transporter permease</fullName>
    </submittedName>
</protein>
<keyword evidence="6 7" id="KW-0472">Membrane</keyword>
<evidence type="ECO:0000256" key="5">
    <source>
        <dbReference type="ARBA" id="ARBA00022989"/>
    </source>
</evidence>
<evidence type="ECO:0000256" key="2">
    <source>
        <dbReference type="ARBA" id="ARBA00022448"/>
    </source>
</evidence>
<dbReference type="PROSITE" id="PS50928">
    <property type="entry name" value="ABC_TM1"/>
    <property type="match status" value="1"/>
</dbReference>
<organism evidence="9 10">
    <name type="scientific">Microvirga terrae</name>
    <dbReference type="NCBI Taxonomy" id="2740529"/>
    <lineage>
        <taxon>Bacteria</taxon>
        <taxon>Pseudomonadati</taxon>
        <taxon>Pseudomonadota</taxon>
        <taxon>Alphaproteobacteria</taxon>
        <taxon>Hyphomicrobiales</taxon>
        <taxon>Methylobacteriaceae</taxon>
        <taxon>Microvirga</taxon>
    </lineage>
</organism>
<keyword evidence="4 7" id="KW-0812">Transmembrane</keyword>
<feature type="transmembrane region" description="Helical" evidence="7">
    <location>
        <begin position="233"/>
        <end position="252"/>
    </location>
</feature>
<dbReference type="InterPro" id="IPR035906">
    <property type="entry name" value="MetI-like_sf"/>
</dbReference>
<dbReference type="InterPro" id="IPR000515">
    <property type="entry name" value="MetI-like"/>
</dbReference>
<feature type="domain" description="ABC transmembrane type-1" evidence="8">
    <location>
        <begin position="100"/>
        <end position="312"/>
    </location>
</feature>
<keyword evidence="10" id="KW-1185">Reference proteome</keyword>
<dbReference type="PANTHER" id="PTHR43005">
    <property type="entry name" value="BLR7065 PROTEIN"/>
    <property type="match status" value="1"/>
</dbReference>
<evidence type="ECO:0000256" key="3">
    <source>
        <dbReference type="ARBA" id="ARBA00022475"/>
    </source>
</evidence>
<feature type="transmembrane region" description="Helical" evidence="7">
    <location>
        <begin position="32"/>
        <end position="53"/>
    </location>
</feature>
<evidence type="ECO:0000259" key="8">
    <source>
        <dbReference type="PROSITE" id="PS50928"/>
    </source>
</evidence>
<evidence type="ECO:0000256" key="6">
    <source>
        <dbReference type="ARBA" id="ARBA00023136"/>
    </source>
</evidence>
<dbReference type="Pfam" id="PF00528">
    <property type="entry name" value="BPD_transp_1"/>
    <property type="match status" value="1"/>
</dbReference>
<feature type="transmembrane region" description="Helical" evidence="7">
    <location>
        <begin position="293"/>
        <end position="315"/>
    </location>
</feature>
<keyword evidence="3" id="KW-1003">Cell membrane</keyword>
<dbReference type="Proteomes" id="UP001017257">
    <property type="component" value="Chromosome"/>
</dbReference>
<comment type="similarity">
    <text evidence="7">Belongs to the binding-protein-dependent transport system permease family.</text>
</comment>
<dbReference type="PANTHER" id="PTHR43005:SF2">
    <property type="entry name" value="INTEGRAL MEMBRANE SUGAR TRANSPORT PROTEIN"/>
    <property type="match status" value="1"/>
</dbReference>
<evidence type="ECO:0000313" key="10">
    <source>
        <dbReference type="Proteomes" id="UP001017257"/>
    </source>
</evidence>
<evidence type="ECO:0000313" key="9">
    <source>
        <dbReference type="EMBL" id="UVF17920.1"/>
    </source>
</evidence>
<keyword evidence="5 7" id="KW-1133">Transmembrane helix</keyword>
<dbReference type="CDD" id="cd06261">
    <property type="entry name" value="TM_PBP2"/>
    <property type="match status" value="1"/>
</dbReference>
<keyword evidence="2 7" id="KW-0813">Transport</keyword>
<name>A0ABY5RL09_9HYPH</name>
<proteinExistence type="inferred from homology"/>
<feature type="transmembrane region" description="Helical" evidence="7">
    <location>
        <begin position="137"/>
        <end position="157"/>
    </location>
</feature>
<dbReference type="EMBL" id="CP102845">
    <property type="protein sequence ID" value="UVF17920.1"/>
    <property type="molecule type" value="Genomic_DNA"/>
</dbReference>
<gene>
    <name evidence="9" type="ORF">HPT29_015495</name>
</gene>
<reference evidence="9" key="1">
    <citation type="submission" date="2022-08" db="EMBL/GenBank/DDBJ databases">
        <title>Microvirga terrae sp. nov., isolated from soil.</title>
        <authorList>
            <person name="Kim K.H."/>
            <person name="Seo Y.L."/>
            <person name="Kim J.M."/>
            <person name="Lee J.K."/>
            <person name="Han D.M."/>
            <person name="Jeon C.O."/>
        </authorList>
    </citation>
    <scope>NUCLEOTIDE SEQUENCE</scope>
    <source>
        <strain evidence="9">R24</strain>
    </source>
</reference>
<evidence type="ECO:0000256" key="1">
    <source>
        <dbReference type="ARBA" id="ARBA00004651"/>
    </source>
</evidence>
<evidence type="ECO:0000256" key="7">
    <source>
        <dbReference type="RuleBase" id="RU363032"/>
    </source>
</evidence>
<comment type="subcellular location">
    <subcellularLocation>
        <location evidence="1 7">Cell membrane</location>
        <topology evidence="1 7">Multi-pass membrane protein</topology>
    </subcellularLocation>
</comment>
<evidence type="ECO:0000256" key="4">
    <source>
        <dbReference type="ARBA" id="ARBA00022692"/>
    </source>
</evidence>
<dbReference type="SUPFAM" id="SSF161098">
    <property type="entry name" value="MetI-like"/>
    <property type="match status" value="1"/>
</dbReference>
<feature type="transmembrane region" description="Helical" evidence="7">
    <location>
        <begin position="104"/>
        <end position="125"/>
    </location>
</feature>